<accession>A0ABU6VP34</accession>
<reference evidence="1 2" key="1">
    <citation type="journal article" date="2023" name="Plants (Basel)">
        <title>Bridging the Gap: Combining Genomics and Transcriptomics Approaches to Understand Stylosanthes scabra, an Orphan Legume from the Brazilian Caatinga.</title>
        <authorList>
            <person name="Ferreira-Neto J.R.C."/>
            <person name="da Silva M.D."/>
            <person name="Binneck E."/>
            <person name="de Melo N.F."/>
            <person name="da Silva R.H."/>
            <person name="de Melo A.L.T.M."/>
            <person name="Pandolfi V."/>
            <person name="Bustamante F.O."/>
            <person name="Brasileiro-Vidal A.C."/>
            <person name="Benko-Iseppon A.M."/>
        </authorList>
    </citation>
    <scope>NUCLEOTIDE SEQUENCE [LARGE SCALE GENOMIC DNA]</scope>
    <source>
        <tissue evidence="1">Leaves</tissue>
    </source>
</reference>
<dbReference type="EMBL" id="JASCZI010151699">
    <property type="protein sequence ID" value="MED6174131.1"/>
    <property type="molecule type" value="Genomic_DNA"/>
</dbReference>
<organism evidence="1 2">
    <name type="scientific">Stylosanthes scabra</name>
    <dbReference type="NCBI Taxonomy" id="79078"/>
    <lineage>
        <taxon>Eukaryota</taxon>
        <taxon>Viridiplantae</taxon>
        <taxon>Streptophyta</taxon>
        <taxon>Embryophyta</taxon>
        <taxon>Tracheophyta</taxon>
        <taxon>Spermatophyta</taxon>
        <taxon>Magnoliopsida</taxon>
        <taxon>eudicotyledons</taxon>
        <taxon>Gunneridae</taxon>
        <taxon>Pentapetalae</taxon>
        <taxon>rosids</taxon>
        <taxon>fabids</taxon>
        <taxon>Fabales</taxon>
        <taxon>Fabaceae</taxon>
        <taxon>Papilionoideae</taxon>
        <taxon>50 kb inversion clade</taxon>
        <taxon>dalbergioids sensu lato</taxon>
        <taxon>Dalbergieae</taxon>
        <taxon>Pterocarpus clade</taxon>
        <taxon>Stylosanthes</taxon>
    </lineage>
</organism>
<evidence type="ECO:0000313" key="1">
    <source>
        <dbReference type="EMBL" id="MED6174131.1"/>
    </source>
</evidence>
<comment type="caution">
    <text evidence="1">The sequence shown here is derived from an EMBL/GenBank/DDBJ whole genome shotgun (WGS) entry which is preliminary data.</text>
</comment>
<protein>
    <submittedName>
        <fullName evidence="1">Uncharacterized protein</fullName>
    </submittedName>
</protein>
<keyword evidence="2" id="KW-1185">Reference proteome</keyword>
<gene>
    <name evidence="1" type="ORF">PIB30_065926</name>
</gene>
<name>A0ABU6VP34_9FABA</name>
<sequence length="104" mass="11564">MEVESEPQAVVEAQLVACREVEEVEAQICRIVEAIVKSSKANQAASDLNMSDQPAQGLMMVASIATEQDDYDPHKAFDLGLDTQPSRREIPIELYNLDDFLKEP</sequence>
<proteinExistence type="predicted"/>
<dbReference type="Proteomes" id="UP001341840">
    <property type="component" value="Unassembled WGS sequence"/>
</dbReference>
<evidence type="ECO:0000313" key="2">
    <source>
        <dbReference type="Proteomes" id="UP001341840"/>
    </source>
</evidence>